<sequence>MSKINSKESKDQLLETGSYEPVSHAIIRKVFPRIIREAHAYYAEKAKKEGKKRASYLQIRDIVPFYLYVQTYLNNQKGRDVYGTSFRTYKDITEDLCIDAHRIKWLGDILEANGLLTKENVRRGTGRQVKYSPRYFINVSKDGYVVDENGERIIPSLTIYDLPKKG</sequence>
<dbReference type="AlphaFoldDB" id="A0AAJ1VDH7"/>
<evidence type="ECO:0000313" key="2">
    <source>
        <dbReference type="Proteomes" id="UP001238973"/>
    </source>
</evidence>
<dbReference type="Proteomes" id="UP001238973">
    <property type="component" value="Unassembled WGS sequence"/>
</dbReference>
<gene>
    <name evidence="1" type="ORF">QUF85_20490</name>
</gene>
<name>A0AAJ1VDH7_9BACI</name>
<protein>
    <submittedName>
        <fullName evidence="1">Uncharacterized protein</fullName>
    </submittedName>
</protein>
<organism evidence="1 2">
    <name type="scientific">Peribacillus frigoritolerans</name>
    <dbReference type="NCBI Taxonomy" id="450367"/>
    <lineage>
        <taxon>Bacteria</taxon>
        <taxon>Bacillati</taxon>
        <taxon>Bacillota</taxon>
        <taxon>Bacilli</taxon>
        <taxon>Bacillales</taxon>
        <taxon>Bacillaceae</taxon>
        <taxon>Peribacillus</taxon>
    </lineage>
</organism>
<dbReference type="EMBL" id="JAUCFI010000003">
    <property type="protein sequence ID" value="MDM5285660.1"/>
    <property type="molecule type" value="Genomic_DNA"/>
</dbReference>
<reference evidence="1" key="1">
    <citation type="submission" date="2023-06" db="EMBL/GenBank/DDBJ databases">
        <title>Comparative genomics of Bacillaceae isolates and their secondary metabolite potential.</title>
        <authorList>
            <person name="Song L."/>
            <person name="Nielsen L.J."/>
            <person name="Mohite O."/>
            <person name="Xu X."/>
            <person name="Weber T."/>
            <person name="Kovacs A.T."/>
        </authorList>
    </citation>
    <scope>NUCLEOTIDE SEQUENCE</scope>
    <source>
        <strain evidence="1">G1S1</strain>
    </source>
</reference>
<accession>A0AAJ1VDH7</accession>
<evidence type="ECO:0000313" key="1">
    <source>
        <dbReference type="EMBL" id="MDM5285660.1"/>
    </source>
</evidence>
<dbReference type="RefSeq" id="WP_289350555.1">
    <property type="nucleotide sequence ID" value="NZ_JAUCFI010000003.1"/>
</dbReference>
<proteinExistence type="predicted"/>
<comment type="caution">
    <text evidence="1">The sequence shown here is derived from an EMBL/GenBank/DDBJ whole genome shotgun (WGS) entry which is preliminary data.</text>
</comment>